<gene>
    <name evidence="1" type="ORF">UFOPK3181_00690</name>
    <name evidence="2" type="ORF">UFOPK3520_00669</name>
</gene>
<protein>
    <submittedName>
        <fullName evidence="1">Unannotated protein</fullName>
    </submittedName>
</protein>
<reference evidence="1" key="1">
    <citation type="submission" date="2020-05" db="EMBL/GenBank/DDBJ databases">
        <authorList>
            <person name="Chiriac C."/>
            <person name="Salcher M."/>
            <person name="Ghai R."/>
            <person name="Kavagutti S V."/>
        </authorList>
    </citation>
    <scope>NUCLEOTIDE SEQUENCE</scope>
</reference>
<accession>A0A6J7A6E7</accession>
<name>A0A6J7A6E7_9ZZZZ</name>
<organism evidence="1">
    <name type="scientific">freshwater metagenome</name>
    <dbReference type="NCBI Taxonomy" id="449393"/>
    <lineage>
        <taxon>unclassified sequences</taxon>
        <taxon>metagenomes</taxon>
        <taxon>ecological metagenomes</taxon>
    </lineage>
</organism>
<dbReference type="EMBL" id="CAFABG010000042">
    <property type="protein sequence ID" value="CAB4828090.1"/>
    <property type="molecule type" value="Genomic_DNA"/>
</dbReference>
<sequence length="68" mass="7151">MVIFSTLPTAVIEITFIAPRVKSPPTTAAPQLAASCWIPWAKSLIHSIDSLPVSVTATTKYCGVAPIA</sequence>
<dbReference type="AlphaFoldDB" id="A0A6J7A6E7"/>
<evidence type="ECO:0000313" key="2">
    <source>
        <dbReference type="EMBL" id="CAB5240418.1"/>
    </source>
</evidence>
<dbReference type="EMBL" id="CAFBSF010000039">
    <property type="protein sequence ID" value="CAB5240418.1"/>
    <property type="molecule type" value="Genomic_DNA"/>
</dbReference>
<evidence type="ECO:0000313" key="1">
    <source>
        <dbReference type="EMBL" id="CAB4828090.1"/>
    </source>
</evidence>
<proteinExistence type="predicted"/>